<dbReference type="PANTHER" id="PTHR31462:SF5">
    <property type="entry name" value="ENDOSOMAL_LYSOSOMAL PROTON CHANNEL TMEM175"/>
    <property type="match status" value="1"/>
</dbReference>
<keyword evidence="9" id="KW-0406">Ion transport</keyword>
<feature type="transmembrane region" description="Helical" evidence="13">
    <location>
        <begin position="117"/>
        <end position="137"/>
    </location>
</feature>
<organism evidence="14 15">
    <name type="scientific">Aliterella atlantica CENA595</name>
    <dbReference type="NCBI Taxonomy" id="1618023"/>
    <lineage>
        <taxon>Bacteria</taxon>
        <taxon>Bacillati</taxon>
        <taxon>Cyanobacteriota</taxon>
        <taxon>Cyanophyceae</taxon>
        <taxon>Chroococcidiopsidales</taxon>
        <taxon>Aliterellaceae</taxon>
        <taxon>Aliterella</taxon>
    </lineage>
</organism>
<dbReference type="PANTHER" id="PTHR31462">
    <property type="entry name" value="ENDOSOMAL/LYSOSOMAL POTASSIUM CHANNEL TMEM175"/>
    <property type="match status" value="1"/>
</dbReference>
<feature type="transmembrane region" description="Helical" evidence="13">
    <location>
        <begin position="12"/>
        <end position="33"/>
    </location>
</feature>
<comment type="subcellular location">
    <subcellularLocation>
        <location evidence="1">Membrane</location>
        <topology evidence="1">Multi-pass membrane protein</topology>
    </subcellularLocation>
</comment>
<keyword evidence="8 13" id="KW-1133">Transmembrane helix</keyword>
<sequence length="206" mass="23467">MDTFPIPIHRLARLSDLIFAVAMTLMALTFDSFPTAKMTPQEVTQFLQTQIPDLGVYALTFIIIASYWTTHLNQFKYYKSTDTIHLWLTLFSLLFVVLMPYANALSNYYDSVFAVQVFYSLTAASIGLFSSVTWIYATQERRLVAPDLDAQTIRQIRQESYVEPSISLLAIAGALIHPWGWFATFLLIPVIQFMQSQNQQTTKSIG</sequence>
<evidence type="ECO:0000256" key="10">
    <source>
        <dbReference type="ARBA" id="ARBA00023136"/>
    </source>
</evidence>
<evidence type="ECO:0000256" key="3">
    <source>
        <dbReference type="ARBA" id="ARBA00022448"/>
    </source>
</evidence>
<dbReference type="RefSeq" id="WP_045056129.1">
    <property type="nucleotide sequence ID" value="NZ_CAWMDP010000015.1"/>
</dbReference>
<feature type="transmembrane region" description="Helical" evidence="13">
    <location>
        <begin position="84"/>
        <end position="105"/>
    </location>
</feature>
<dbReference type="PATRIC" id="fig|1618023.3.peg.1095"/>
<evidence type="ECO:0000256" key="5">
    <source>
        <dbReference type="ARBA" id="ARBA00022692"/>
    </source>
</evidence>
<dbReference type="Proteomes" id="UP000032452">
    <property type="component" value="Unassembled WGS sequence"/>
</dbReference>
<keyword evidence="4" id="KW-0633">Potassium transport</keyword>
<evidence type="ECO:0000256" key="13">
    <source>
        <dbReference type="SAM" id="Phobius"/>
    </source>
</evidence>
<gene>
    <name evidence="14" type="ORF">UH38_18295</name>
</gene>
<keyword evidence="11" id="KW-0407">Ion channel</keyword>
<keyword evidence="10 13" id="KW-0472">Membrane</keyword>
<keyword evidence="3" id="KW-0813">Transport</keyword>
<evidence type="ECO:0000256" key="2">
    <source>
        <dbReference type="ARBA" id="ARBA00006920"/>
    </source>
</evidence>
<keyword evidence="6" id="KW-0631">Potassium channel</keyword>
<keyword evidence="5 13" id="KW-0812">Transmembrane</keyword>
<feature type="transmembrane region" description="Helical" evidence="13">
    <location>
        <begin position="166"/>
        <end position="188"/>
    </location>
</feature>
<dbReference type="EMBL" id="JYON01000023">
    <property type="protein sequence ID" value="KJH70414.1"/>
    <property type="molecule type" value="Genomic_DNA"/>
</dbReference>
<dbReference type="GO" id="GO:0005267">
    <property type="term" value="F:potassium channel activity"/>
    <property type="evidence" value="ECO:0007669"/>
    <property type="project" value="UniProtKB-KW"/>
</dbReference>
<protein>
    <submittedName>
        <fullName evidence="14">Membrane protein</fullName>
    </submittedName>
</protein>
<evidence type="ECO:0000256" key="12">
    <source>
        <dbReference type="ARBA" id="ARBA00034430"/>
    </source>
</evidence>
<evidence type="ECO:0000256" key="7">
    <source>
        <dbReference type="ARBA" id="ARBA00022958"/>
    </source>
</evidence>
<proteinExistence type="inferred from homology"/>
<feature type="transmembrane region" description="Helical" evidence="13">
    <location>
        <begin position="54"/>
        <end position="72"/>
    </location>
</feature>
<comment type="similarity">
    <text evidence="2">Belongs to the TMEM175 family.</text>
</comment>
<evidence type="ECO:0000313" key="14">
    <source>
        <dbReference type="EMBL" id="KJH70414.1"/>
    </source>
</evidence>
<dbReference type="OrthoDB" id="509628at2"/>
<dbReference type="GO" id="GO:0015252">
    <property type="term" value="F:proton channel activity"/>
    <property type="evidence" value="ECO:0007669"/>
    <property type="project" value="InterPro"/>
</dbReference>
<dbReference type="Pfam" id="PF06736">
    <property type="entry name" value="TMEM175"/>
    <property type="match status" value="1"/>
</dbReference>
<evidence type="ECO:0000256" key="6">
    <source>
        <dbReference type="ARBA" id="ARBA00022826"/>
    </source>
</evidence>
<evidence type="ECO:0000313" key="15">
    <source>
        <dbReference type="Proteomes" id="UP000032452"/>
    </source>
</evidence>
<evidence type="ECO:0000256" key="4">
    <source>
        <dbReference type="ARBA" id="ARBA00022538"/>
    </source>
</evidence>
<reference evidence="14 15" key="1">
    <citation type="submission" date="2015-02" db="EMBL/GenBank/DDBJ databases">
        <title>Draft genome of a novel marine cyanobacterium (Chroococcales) isolated from South Atlantic Ocean.</title>
        <authorList>
            <person name="Rigonato J."/>
            <person name="Alvarenga D.O."/>
            <person name="Branco L.H."/>
            <person name="Varani A.M."/>
            <person name="Brandini F.P."/>
            <person name="Fiore M.F."/>
        </authorList>
    </citation>
    <scope>NUCLEOTIDE SEQUENCE [LARGE SCALE GENOMIC DNA]</scope>
    <source>
        <strain evidence="14 15">CENA595</strain>
    </source>
</reference>
<evidence type="ECO:0000256" key="8">
    <source>
        <dbReference type="ARBA" id="ARBA00022989"/>
    </source>
</evidence>
<dbReference type="InterPro" id="IPR010617">
    <property type="entry name" value="TMEM175-like"/>
</dbReference>
<name>A0A0D8ZPI7_9CYAN</name>
<comment type="caution">
    <text evidence="14">The sequence shown here is derived from an EMBL/GenBank/DDBJ whole genome shotgun (WGS) entry which is preliminary data.</text>
</comment>
<dbReference type="AlphaFoldDB" id="A0A0D8ZPI7"/>
<evidence type="ECO:0000256" key="11">
    <source>
        <dbReference type="ARBA" id="ARBA00023303"/>
    </source>
</evidence>
<keyword evidence="15" id="KW-1185">Reference proteome</keyword>
<evidence type="ECO:0000256" key="1">
    <source>
        <dbReference type="ARBA" id="ARBA00004141"/>
    </source>
</evidence>
<comment type="catalytic activity">
    <reaction evidence="12">
        <text>K(+)(in) = K(+)(out)</text>
        <dbReference type="Rhea" id="RHEA:29463"/>
        <dbReference type="ChEBI" id="CHEBI:29103"/>
    </reaction>
</comment>
<dbReference type="STRING" id="1618023.UH38_18295"/>
<evidence type="ECO:0000256" key="9">
    <source>
        <dbReference type="ARBA" id="ARBA00023065"/>
    </source>
</evidence>
<keyword evidence="7" id="KW-0630">Potassium</keyword>
<accession>A0A0D8ZPI7</accession>
<dbReference type="GO" id="GO:0016020">
    <property type="term" value="C:membrane"/>
    <property type="evidence" value="ECO:0007669"/>
    <property type="project" value="UniProtKB-SubCell"/>
</dbReference>